<feature type="transmembrane region" description="Helical" evidence="4">
    <location>
        <begin position="21"/>
        <end position="45"/>
    </location>
</feature>
<evidence type="ECO:0000259" key="5">
    <source>
        <dbReference type="PROSITE" id="PS50850"/>
    </source>
</evidence>
<dbReference type="Proteomes" id="UP000467522">
    <property type="component" value="Unassembled WGS sequence"/>
</dbReference>
<feature type="transmembrane region" description="Helical" evidence="4">
    <location>
        <begin position="356"/>
        <end position="376"/>
    </location>
</feature>
<dbReference type="SUPFAM" id="SSF103473">
    <property type="entry name" value="MFS general substrate transporter"/>
    <property type="match status" value="1"/>
</dbReference>
<dbReference type="InterPro" id="IPR011701">
    <property type="entry name" value="MFS"/>
</dbReference>
<dbReference type="PROSITE" id="PS51257">
    <property type="entry name" value="PROKAR_LIPOPROTEIN"/>
    <property type="match status" value="1"/>
</dbReference>
<feature type="transmembrane region" description="Helical" evidence="4">
    <location>
        <begin position="148"/>
        <end position="173"/>
    </location>
</feature>
<evidence type="ECO:0000256" key="2">
    <source>
        <dbReference type="ARBA" id="ARBA00022989"/>
    </source>
</evidence>
<dbReference type="InterPro" id="IPR036259">
    <property type="entry name" value="MFS_trans_sf"/>
</dbReference>
<feature type="transmembrane region" description="Helical" evidence="4">
    <location>
        <begin position="269"/>
        <end position="287"/>
    </location>
</feature>
<keyword evidence="1 4" id="KW-0812">Transmembrane</keyword>
<dbReference type="CDD" id="cd17355">
    <property type="entry name" value="MFS_YcxA_like"/>
    <property type="match status" value="1"/>
</dbReference>
<evidence type="ECO:0000313" key="7">
    <source>
        <dbReference type="Proteomes" id="UP000467522"/>
    </source>
</evidence>
<accession>A0A833PMD8</accession>
<feature type="domain" description="Major facilitator superfamily (MFS) profile" evidence="5">
    <location>
        <begin position="23"/>
        <end position="411"/>
    </location>
</feature>
<feature type="transmembrane region" description="Helical" evidence="4">
    <location>
        <begin position="299"/>
        <end position="316"/>
    </location>
</feature>
<sequence>MSRIQSRAAAWRTELSRGWPILLAATIGCGAGMSSLPFYSLGSFVEPLNHAFGWSRAAISACFLYLTLTLAVVGPLLGWIIDRIGTRTVALLSVPCLTAFFYALSSFSGSLSTFQMYFVAVAIVGGGTTPILYTRAVCTVFDVARGRALGITLAGMGVAALVLPKLLSAVIAAHGWQGGFVALAIAAALPWPFIFFCFPKGQARNRSVVRADVALESDTEPGFSVRQAIGTRVLWTIAAGFMCIAVAVSALVVHLVPYLIDHGLSSGEAASVASMMGVGVLFGRLLVGWLIDRFFAPRVALFLFTVTAAGCLLLMIEGKAFASVTALLIGLSLGAEVDMISYLTSRYFGMKSYGRIYAGVYSAFVVGAAIGPVLAGRLFDLDGNYQQALWMVITLLLVGAGVISTLPGYAGVGKQALASTLRQENGDVQSG</sequence>
<comment type="caution">
    <text evidence="6">The sequence shown here is derived from an EMBL/GenBank/DDBJ whole genome shotgun (WGS) entry which is preliminary data.</text>
</comment>
<evidence type="ECO:0000256" key="1">
    <source>
        <dbReference type="ARBA" id="ARBA00022692"/>
    </source>
</evidence>
<dbReference type="InterPro" id="IPR020846">
    <property type="entry name" value="MFS_dom"/>
</dbReference>
<feature type="transmembrane region" description="Helical" evidence="4">
    <location>
        <begin position="88"/>
        <end position="108"/>
    </location>
</feature>
<dbReference type="Pfam" id="PF07690">
    <property type="entry name" value="MFS_1"/>
    <property type="match status" value="1"/>
</dbReference>
<dbReference type="AlphaFoldDB" id="A0A833PMD8"/>
<organism evidence="6 7">
    <name type="scientific">Burkholderia lata (strain ATCC 17760 / DSM 23089 / LMG 22485 / NCIMB 9086 / R18194 / 383)</name>
    <dbReference type="NCBI Taxonomy" id="482957"/>
    <lineage>
        <taxon>Bacteria</taxon>
        <taxon>Pseudomonadati</taxon>
        <taxon>Pseudomonadota</taxon>
        <taxon>Betaproteobacteria</taxon>
        <taxon>Burkholderiales</taxon>
        <taxon>Burkholderiaceae</taxon>
        <taxon>Burkholderia</taxon>
        <taxon>Burkholderia cepacia complex</taxon>
    </lineage>
</organism>
<dbReference type="RefSeq" id="WP_278648169.1">
    <property type="nucleotide sequence ID" value="NZ_WNDV01000013.1"/>
</dbReference>
<evidence type="ECO:0000256" key="4">
    <source>
        <dbReference type="SAM" id="Phobius"/>
    </source>
</evidence>
<feature type="transmembrane region" description="Helical" evidence="4">
    <location>
        <begin position="233"/>
        <end position="257"/>
    </location>
</feature>
<keyword evidence="2 4" id="KW-1133">Transmembrane helix</keyword>
<dbReference type="Gene3D" id="1.20.1250.20">
    <property type="entry name" value="MFS general substrate transporter like domains"/>
    <property type="match status" value="1"/>
</dbReference>
<dbReference type="EMBL" id="WNDV01000013">
    <property type="protein sequence ID" value="KAF1036151.1"/>
    <property type="molecule type" value="Genomic_DNA"/>
</dbReference>
<name>A0A833PMD8_BURL3</name>
<evidence type="ECO:0000313" key="6">
    <source>
        <dbReference type="EMBL" id="KAF1036151.1"/>
    </source>
</evidence>
<proteinExistence type="predicted"/>
<dbReference type="PANTHER" id="PTHR11360">
    <property type="entry name" value="MONOCARBOXYLATE TRANSPORTER"/>
    <property type="match status" value="1"/>
</dbReference>
<dbReference type="PROSITE" id="PS50850">
    <property type="entry name" value="MFS"/>
    <property type="match status" value="1"/>
</dbReference>
<dbReference type="PANTHER" id="PTHR11360:SF284">
    <property type="entry name" value="EG:103B4.3 PROTEIN-RELATED"/>
    <property type="match status" value="1"/>
</dbReference>
<feature type="transmembrane region" description="Helical" evidence="4">
    <location>
        <begin position="179"/>
        <end position="198"/>
    </location>
</feature>
<feature type="transmembrane region" description="Helical" evidence="4">
    <location>
        <begin position="57"/>
        <end position="81"/>
    </location>
</feature>
<reference evidence="7" key="1">
    <citation type="journal article" date="2020" name="MBio">
        <title>Horizontal gene transfer to a defensive symbiont with a reduced genome amongst a multipartite beetle microbiome.</title>
        <authorList>
            <person name="Waterworth S.C."/>
            <person name="Florez L.V."/>
            <person name="Rees E.R."/>
            <person name="Hertweck C."/>
            <person name="Kaltenpoth M."/>
            <person name="Kwan J.C."/>
        </authorList>
    </citation>
    <scope>NUCLEOTIDE SEQUENCE [LARGE SCALE GENOMIC DNA]</scope>
</reference>
<feature type="transmembrane region" description="Helical" evidence="4">
    <location>
        <begin position="388"/>
        <end position="412"/>
    </location>
</feature>
<keyword evidence="3 4" id="KW-0472">Membrane</keyword>
<dbReference type="GO" id="GO:0022857">
    <property type="term" value="F:transmembrane transporter activity"/>
    <property type="evidence" value="ECO:0007669"/>
    <property type="project" value="InterPro"/>
</dbReference>
<feature type="transmembrane region" description="Helical" evidence="4">
    <location>
        <begin position="322"/>
        <end position="344"/>
    </location>
</feature>
<feature type="transmembrane region" description="Helical" evidence="4">
    <location>
        <begin position="114"/>
        <end position="136"/>
    </location>
</feature>
<gene>
    <name evidence="6" type="ORF">GAK33_04154</name>
</gene>
<protein>
    <recommendedName>
        <fullName evidence="5">Major facilitator superfamily (MFS) profile domain-containing protein</fullName>
    </recommendedName>
</protein>
<dbReference type="InterPro" id="IPR050327">
    <property type="entry name" value="Proton-linked_MCT"/>
</dbReference>
<evidence type="ECO:0000256" key="3">
    <source>
        <dbReference type="ARBA" id="ARBA00023136"/>
    </source>
</evidence>